<accession>A0A7S1HY61</accession>
<proteinExistence type="predicted"/>
<dbReference type="AlphaFoldDB" id="A0A7S1HY61"/>
<dbReference type="EMBL" id="HBGA01015868">
    <property type="protein sequence ID" value="CAD8995091.1"/>
    <property type="molecule type" value="Transcribed_RNA"/>
</dbReference>
<protein>
    <submittedName>
        <fullName evidence="1">Uncharacterized protein</fullName>
    </submittedName>
</protein>
<sequence>MLVCDYLPTHAYVSWPTSKAWRMPHTFSNDCTNVMVRPLRSVLAATGCLLGAQTHNPDPNVETRLARSPMYFNQATIIVQIIVFLDTWGKRGQLIGTEYFFPCSGSFLRGRSKHLKPHRRI</sequence>
<evidence type="ECO:0000313" key="1">
    <source>
        <dbReference type="EMBL" id="CAD8995091.1"/>
    </source>
</evidence>
<gene>
    <name evidence="1" type="ORF">EGYM00392_LOCUS6146</name>
</gene>
<reference evidence="1" key="1">
    <citation type="submission" date="2021-01" db="EMBL/GenBank/DDBJ databases">
        <authorList>
            <person name="Corre E."/>
            <person name="Pelletier E."/>
            <person name="Niang G."/>
            <person name="Scheremetjew M."/>
            <person name="Finn R."/>
            <person name="Kale V."/>
            <person name="Holt S."/>
            <person name="Cochrane G."/>
            <person name="Meng A."/>
            <person name="Brown T."/>
            <person name="Cohen L."/>
        </authorList>
    </citation>
    <scope>NUCLEOTIDE SEQUENCE</scope>
    <source>
        <strain evidence="1">NIES-381</strain>
    </source>
</reference>
<name>A0A7S1HY61_9EUGL</name>
<organism evidence="1">
    <name type="scientific">Eutreptiella gymnastica</name>
    <dbReference type="NCBI Taxonomy" id="73025"/>
    <lineage>
        <taxon>Eukaryota</taxon>
        <taxon>Discoba</taxon>
        <taxon>Euglenozoa</taxon>
        <taxon>Euglenida</taxon>
        <taxon>Spirocuta</taxon>
        <taxon>Euglenophyceae</taxon>
        <taxon>Eutreptiales</taxon>
        <taxon>Eutreptiaceae</taxon>
        <taxon>Eutreptiella</taxon>
    </lineage>
</organism>